<dbReference type="OrthoDB" id="565904at2759"/>
<proteinExistence type="predicted"/>
<organism evidence="1 2">
    <name type="scientific">Aphidius gifuensis</name>
    <name type="common">Parasitoid wasp</name>
    <dbReference type="NCBI Taxonomy" id="684658"/>
    <lineage>
        <taxon>Eukaryota</taxon>
        <taxon>Metazoa</taxon>
        <taxon>Ecdysozoa</taxon>
        <taxon>Arthropoda</taxon>
        <taxon>Hexapoda</taxon>
        <taxon>Insecta</taxon>
        <taxon>Pterygota</taxon>
        <taxon>Neoptera</taxon>
        <taxon>Endopterygota</taxon>
        <taxon>Hymenoptera</taxon>
        <taxon>Apocrita</taxon>
        <taxon>Ichneumonoidea</taxon>
        <taxon>Braconidae</taxon>
        <taxon>Aphidiinae</taxon>
        <taxon>Aphidius</taxon>
    </lineage>
</organism>
<protein>
    <submittedName>
        <fullName evidence="1">Uncharacterized protein</fullName>
    </submittedName>
</protein>
<dbReference type="Proteomes" id="UP000639338">
    <property type="component" value="Unassembled WGS sequence"/>
</dbReference>
<dbReference type="AlphaFoldDB" id="A0A834XW28"/>
<name>A0A834XW28_APHGI</name>
<comment type="caution">
    <text evidence="1">The sequence shown here is derived from an EMBL/GenBank/DDBJ whole genome shotgun (WGS) entry which is preliminary data.</text>
</comment>
<dbReference type="Gene3D" id="2.40.128.20">
    <property type="match status" value="1"/>
</dbReference>
<dbReference type="SUPFAM" id="SSF50814">
    <property type="entry name" value="Lipocalins"/>
    <property type="match status" value="1"/>
</dbReference>
<evidence type="ECO:0000313" key="2">
    <source>
        <dbReference type="Proteomes" id="UP000639338"/>
    </source>
</evidence>
<accession>A0A834XW28</accession>
<reference evidence="1 2" key="1">
    <citation type="submission" date="2020-08" db="EMBL/GenBank/DDBJ databases">
        <title>Aphidius gifuensis genome sequencing and assembly.</title>
        <authorList>
            <person name="Du Z."/>
        </authorList>
    </citation>
    <scope>NUCLEOTIDE SEQUENCE [LARGE SCALE GENOMIC DNA]</scope>
    <source>
        <strain evidence="1">YNYX2018</strain>
        <tissue evidence="1">Adults</tissue>
    </source>
</reference>
<evidence type="ECO:0000313" key="1">
    <source>
        <dbReference type="EMBL" id="KAF7991861.1"/>
    </source>
</evidence>
<dbReference type="InterPro" id="IPR012674">
    <property type="entry name" value="Calycin"/>
</dbReference>
<dbReference type="EMBL" id="JACMRX010000004">
    <property type="protein sequence ID" value="KAF7991861.1"/>
    <property type="molecule type" value="Genomic_DNA"/>
</dbReference>
<sequence>MNPTTKKLRNSIAALFPKENEHSSFSFRYPIKPPINLGVMTILDTDYKNYAVKAAVMTFRKFYLVFAWIDSRKPTISPEHYYRAIDILRVNKIPLGAFVQIEQTCPNIVRKKH</sequence>
<keyword evidence="2" id="KW-1185">Reference proteome</keyword>
<gene>
    <name evidence="1" type="ORF">HCN44_010662</name>
</gene>